<dbReference type="GO" id="GO:0000226">
    <property type="term" value="P:microtubule cytoskeleton organization"/>
    <property type="evidence" value="ECO:0007669"/>
    <property type="project" value="InterPro"/>
</dbReference>
<dbReference type="PANTHER" id="PTHR13843:SF12">
    <property type="entry name" value="ATPASE F1_V1_A1 COMPLEX ALPHA_BETA SUBUNIT NUCLEOTIDE-BINDING DOMAIN-CONTAINING PROTEIN"/>
    <property type="match status" value="1"/>
</dbReference>
<accession>A0A2A3EIA0</accession>
<feature type="compositionally biased region" description="Basic and acidic residues" evidence="1">
    <location>
        <begin position="310"/>
        <end position="319"/>
    </location>
</feature>
<feature type="compositionally biased region" description="Basic and acidic residues" evidence="1">
    <location>
        <begin position="99"/>
        <end position="113"/>
    </location>
</feature>
<feature type="compositionally biased region" description="Basic and acidic residues" evidence="1">
    <location>
        <begin position="598"/>
        <end position="612"/>
    </location>
</feature>
<feature type="compositionally biased region" description="Basic and acidic residues" evidence="1">
    <location>
        <begin position="229"/>
        <end position="239"/>
    </location>
</feature>
<evidence type="ECO:0000313" key="2">
    <source>
        <dbReference type="EMBL" id="PBC31428.1"/>
    </source>
</evidence>
<dbReference type="OrthoDB" id="5371837at2759"/>
<feature type="compositionally biased region" description="Basic and acidic residues" evidence="1">
    <location>
        <begin position="208"/>
        <end position="220"/>
    </location>
</feature>
<feature type="compositionally biased region" description="Polar residues" evidence="1">
    <location>
        <begin position="343"/>
        <end position="353"/>
    </location>
</feature>
<evidence type="ECO:0000313" key="3">
    <source>
        <dbReference type="Proteomes" id="UP000242457"/>
    </source>
</evidence>
<dbReference type="GO" id="GO:0030425">
    <property type="term" value="C:dendrite"/>
    <property type="evidence" value="ECO:0007669"/>
    <property type="project" value="TreeGrafter"/>
</dbReference>
<feature type="compositionally biased region" description="Basic and acidic residues" evidence="1">
    <location>
        <begin position="370"/>
        <end position="384"/>
    </location>
</feature>
<feature type="compositionally biased region" description="Basic and acidic residues" evidence="1">
    <location>
        <begin position="394"/>
        <end position="403"/>
    </location>
</feature>
<feature type="region of interest" description="Disordered" evidence="1">
    <location>
        <begin position="1431"/>
        <end position="1475"/>
    </location>
</feature>
<feature type="compositionally biased region" description="Basic and acidic residues" evidence="1">
    <location>
        <begin position="329"/>
        <end position="342"/>
    </location>
</feature>
<feature type="compositionally biased region" description="Basic and acidic residues" evidence="1">
    <location>
        <begin position="566"/>
        <end position="575"/>
    </location>
</feature>
<feature type="region of interest" description="Disordered" evidence="1">
    <location>
        <begin position="1033"/>
        <end position="1072"/>
    </location>
</feature>
<feature type="compositionally biased region" description="Basic and acidic residues" evidence="1">
    <location>
        <begin position="1503"/>
        <end position="1521"/>
    </location>
</feature>
<feature type="compositionally biased region" description="Basic and acidic residues" evidence="1">
    <location>
        <begin position="546"/>
        <end position="555"/>
    </location>
</feature>
<feature type="region of interest" description="Disordered" evidence="1">
    <location>
        <begin position="710"/>
        <end position="742"/>
    </location>
</feature>
<feature type="compositionally biased region" description="Basic and acidic residues" evidence="1">
    <location>
        <begin position="487"/>
        <end position="501"/>
    </location>
</feature>
<feature type="compositionally biased region" description="Basic and acidic residues" evidence="1">
    <location>
        <begin position="1536"/>
        <end position="1555"/>
    </location>
</feature>
<feature type="compositionally biased region" description="Acidic residues" evidence="1">
    <location>
        <begin position="948"/>
        <end position="957"/>
    </location>
</feature>
<organism evidence="2 3">
    <name type="scientific">Apis cerana cerana</name>
    <name type="common">Oriental honeybee</name>
    <dbReference type="NCBI Taxonomy" id="94128"/>
    <lineage>
        <taxon>Eukaryota</taxon>
        <taxon>Metazoa</taxon>
        <taxon>Ecdysozoa</taxon>
        <taxon>Arthropoda</taxon>
        <taxon>Hexapoda</taxon>
        <taxon>Insecta</taxon>
        <taxon>Pterygota</taxon>
        <taxon>Neoptera</taxon>
        <taxon>Endopterygota</taxon>
        <taxon>Hymenoptera</taxon>
        <taxon>Apocrita</taxon>
        <taxon>Aculeata</taxon>
        <taxon>Apoidea</taxon>
        <taxon>Anthophila</taxon>
        <taxon>Apidae</taxon>
        <taxon>Apis</taxon>
    </lineage>
</organism>
<gene>
    <name evidence="2" type="ORF">APICC_06425</name>
</gene>
<feature type="compositionally biased region" description="Basic and acidic residues" evidence="1">
    <location>
        <begin position="1308"/>
        <end position="1347"/>
    </location>
</feature>
<feature type="compositionally biased region" description="Basic and acidic residues" evidence="1">
    <location>
        <begin position="18"/>
        <end position="30"/>
    </location>
</feature>
<feature type="compositionally biased region" description="Basic and acidic residues" evidence="1">
    <location>
        <begin position="1651"/>
        <end position="1667"/>
    </location>
</feature>
<keyword evidence="3" id="KW-1185">Reference proteome</keyword>
<dbReference type="InterPro" id="IPR026074">
    <property type="entry name" value="MAP1"/>
</dbReference>
<dbReference type="EMBL" id="KZ288234">
    <property type="protein sequence ID" value="PBC31428.1"/>
    <property type="molecule type" value="Genomic_DNA"/>
</dbReference>
<evidence type="ECO:0000256" key="1">
    <source>
        <dbReference type="SAM" id="MobiDB-lite"/>
    </source>
</evidence>
<feature type="region of interest" description="Disordered" evidence="1">
    <location>
        <begin position="1292"/>
        <end position="1379"/>
    </location>
</feature>
<dbReference type="GO" id="GO:0016358">
    <property type="term" value="P:dendrite development"/>
    <property type="evidence" value="ECO:0007669"/>
    <property type="project" value="TreeGrafter"/>
</dbReference>
<dbReference type="Proteomes" id="UP000242457">
    <property type="component" value="Unassembled WGS sequence"/>
</dbReference>
<feature type="compositionally biased region" description="Basic and acidic residues" evidence="1">
    <location>
        <begin position="269"/>
        <end position="278"/>
    </location>
</feature>
<feature type="compositionally biased region" description="Basic and acidic residues" evidence="1">
    <location>
        <begin position="732"/>
        <end position="742"/>
    </location>
</feature>
<feature type="compositionally biased region" description="Polar residues" evidence="1">
    <location>
        <begin position="1048"/>
        <end position="1057"/>
    </location>
</feature>
<dbReference type="GO" id="GO:0008017">
    <property type="term" value="F:microtubule binding"/>
    <property type="evidence" value="ECO:0007669"/>
    <property type="project" value="InterPro"/>
</dbReference>
<dbReference type="GO" id="GO:0043025">
    <property type="term" value="C:neuronal cell body"/>
    <property type="evidence" value="ECO:0007669"/>
    <property type="project" value="TreeGrafter"/>
</dbReference>
<feature type="compositionally biased region" description="Polar residues" evidence="1">
    <location>
        <begin position="1576"/>
        <end position="1589"/>
    </location>
</feature>
<feature type="compositionally biased region" description="Basic and acidic residues" evidence="1">
    <location>
        <begin position="435"/>
        <end position="444"/>
    </location>
</feature>
<dbReference type="GO" id="GO:0003779">
    <property type="term" value="F:actin binding"/>
    <property type="evidence" value="ECO:0007669"/>
    <property type="project" value="TreeGrafter"/>
</dbReference>
<feature type="compositionally biased region" description="Low complexity" evidence="1">
    <location>
        <begin position="847"/>
        <end position="863"/>
    </location>
</feature>
<feature type="compositionally biased region" description="Basic and acidic residues" evidence="1">
    <location>
        <begin position="81"/>
        <end position="90"/>
    </location>
</feature>
<dbReference type="GO" id="GO:0005874">
    <property type="term" value="C:microtubule"/>
    <property type="evidence" value="ECO:0007669"/>
    <property type="project" value="InterPro"/>
</dbReference>
<feature type="compositionally biased region" description="Basic and acidic residues" evidence="1">
    <location>
        <begin position="248"/>
        <end position="262"/>
    </location>
</feature>
<feature type="region of interest" description="Disordered" evidence="1">
    <location>
        <begin position="1"/>
        <end position="696"/>
    </location>
</feature>
<feature type="compositionally biased region" description="Basic and acidic residues" evidence="1">
    <location>
        <begin position="621"/>
        <end position="651"/>
    </location>
</feature>
<feature type="compositionally biased region" description="Basic and acidic residues" evidence="1">
    <location>
        <begin position="671"/>
        <end position="696"/>
    </location>
</feature>
<feature type="compositionally biased region" description="Basic and acidic residues" evidence="1">
    <location>
        <begin position="527"/>
        <end position="536"/>
    </location>
</feature>
<dbReference type="STRING" id="94128.A0A2A3EIA0"/>
<feature type="compositionally biased region" description="Basic and acidic residues" evidence="1">
    <location>
        <begin position="412"/>
        <end position="426"/>
    </location>
</feature>
<dbReference type="GO" id="GO:0005829">
    <property type="term" value="C:cytosol"/>
    <property type="evidence" value="ECO:0007669"/>
    <property type="project" value="TreeGrafter"/>
</dbReference>
<feature type="region of interest" description="Disordered" evidence="1">
    <location>
        <begin position="948"/>
        <end position="977"/>
    </location>
</feature>
<feature type="compositionally biased region" description="Basic and acidic residues" evidence="1">
    <location>
        <begin position="1456"/>
        <end position="1469"/>
    </location>
</feature>
<feature type="compositionally biased region" description="Basic and acidic residues" evidence="1">
    <location>
        <begin position="38"/>
        <end position="48"/>
    </location>
</feature>
<dbReference type="GO" id="GO:0045202">
    <property type="term" value="C:synapse"/>
    <property type="evidence" value="ECO:0007669"/>
    <property type="project" value="TreeGrafter"/>
</dbReference>
<proteinExistence type="predicted"/>
<feature type="compositionally biased region" description="Basic and acidic residues" evidence="1">
    <location>
        <begin position="190"/>
        <end position="199"/>
    </location>
</feature>
<feature type="compositionally biased region" description="Basic and acidic residues" evidence="1">
    <location>
        <begin position="120"/>
        <end position="138"/>
    </location>
</feature>
<reference evidence="2 3" key="1">
    <citation type="submission" date="2014-07" db="EMBL/GenBank/DDBJ databases">
        <title>Genomic and transcriptomic analysis on Apis cerana provide comprehensive insights into honey bee biology.</title>
        <authorList>
            <person name="Diao Q."/>
            <person name="Sun L."/>
            <person name="Zheng H."/>
            <person name="Zheng H."/>
            <person name="Xu S."/>
            <person name="Wang S."/>
            <person name="Zeng Z."/>
            <person name="Hu F."/>
            <person name="Su S."/>
            <person name="Wu J."/>
        </authorList>
    </citation>
    <scope>NUCLEOTIDE SEQUENCE [LARGE SCALE GENOMIC DNA]</scope>
    <source>
        <tissue evidence="2">Pupae without intestine</tissue>
    </source>
</reference>
<name>A0A2A3EIA0_APICC</name>
<feature type="compositionally biased region" description="Basic and acidic residues" evidence="1">
    <location>
        <begin position="287"/>
        <end position="301"/>
    </location>
</feature>
<protein>
    <submittedName>
        <fullName evidence="2">Microtubule-associated protein futsch</fullName>
    </submittedName>
</protein>
<dbReference type="GO" id="GO:0007409">
    <property type="term" value="P:axonogenesis"/>
    <property type="evidence" value="ECO:0007669"/>
    <property type="project" value="TreeGrafter"/>
</dbReference>
<feature type="compositionally biased region" description="Basic and acidic residues" evidence="1">
    <location>
        <begin position="166"/>
        <end position="180"/>
    </location>
</feature>
<feature type="region of interest" description="Disordered" evidence="1">
    <location>
        <begin position="1607"/>
        <end position="1667"/>
    </location>
</feature>
<sequence>MKESSDKSKSPSVTDEVVELKDTKEIEKSRSPSVTSVTEEKEASDKSKSPSVAGEKPELKDVEIKDIEKSRSPSVTSVTAEVKEPSDKSKSPSVSSDVAELKDVDTKDIEKSRSPSLTTEIKELSKSEDVAKEIEKSRSPSVASVTTEVKVPSDKSKSPSVVGEEPELKDIDTKDIDKSRSPSVTSVTAEVKESSDKSKSPSVAGEEPDFKDIDVKRIEKSPSTVSDGGEPKESADKSKSPSVVGEELDLKDIDTKDIEKSRSSSVTIEPKEAFDKSKSPSIAGDVTDLKDVDTKDMEKSRSPSLASEITDEKGTEIKSKSPSVAEESVDSKDVVKDAEKSRSPSVTSSTTETKLAVDKSKSPSVAGDVVDMKDVDVKDIEKSRSPSVTSITTETREPSDKSKSPSIIGDAPDLKDVEAKGIEKSRSPSATSVTESKEPLEKSKSPSIAEAPDDIPVKEKSKSPSLSPTALTEAKDISKSPSVVSDTDSKDIESKTVEKSRSPSITAVITEQKEVADKRPSVAGDLTDLKDIEKSRSPSVTSITAEPKDAAESKSKSPSIAGDTPTDLKDIDKSRSPSVTSVVTETKDKSKSPSVVGDVKDIDAKDIEKSKSPSETSSPTEIKDASVKSKSPDIAEHDADSISDADLKRSVDISPTSLLDLRISDRRKRSISSDDKKEVSKFPGDGIKDKSVSPVDKTDAIEKPKDMVCTVPSSRDKEDSFVPRKSVSQELGKADEKIDDKEDRTLGESVDRLKDERKEDIANKEENITRYILEEYINKGRKITTHVIEEIIRTYSVSEFVVMNIIETIVMTRKIHRDSILEITEHKRSEDEAKVARGKDATKDTSEGSMSSSLSSELIASDKSTQDSPARSDPHIDEEISISEEKRVEMEKFLEEDYIKQGRRITEEILEEITVRTSLPRYIILEIIEEIILKKKLVRESIIDSEVDYQEDEEGEDSYTKDGFRYEKSPSPRYDERKLSYDYKGSEYPRMQQQGSQMDASISDYTVGQYESQFHKAFVGGVTEIRTTHITTLSGKSTPDMTRDETPDSISEPTASTVEKMEEKSGVVKPSDVSKITTATTITSTVTQRTSTSVVETEGKPGQIILKESKIGEPIETEEESIEQRPEISSDGKVIVVKRIVKREVREDEPDTVQILKESKIGESIRKITEESDVSRLEIKGTEEKLLLGEEESEISPDGKVIIVKKIVKREIVPEDEIGGDDLKTIKEITSKEITIPDTVETVRKETKQIVITGGDALSDGKVSLSDAEKLLTGHKLSDVKVTTTITKIDDTDTSTTDEGTTIKGAVRKQEKEEKRWVEEEGGPKKLEKGAEAKERRPVSPHVRDIASDIVQSGRSTPDRRSEGRSLTGTPEGFRSGEVIRTIITTTKTVSDDGEIVTTTREVTETTNEKGETVILAEKVDVKVDEYVAPQEKEKEGGMTGSYYGELPTSSQLGDGTRKGGDPSSREQQSDSYALKRFLVEKEYAGDYKERQDAKRYIDEAGLDFEKTMGMERKESAESRARTVSSRFTNGSVRQEASDASDKEDERDPTKKDPLDGWGTPLGLPSPVPPRKFNLKNATQPANTSNNANDESRPDTEINFDAIHDWGEPLRLPSPAPVTNEISNKGAPGTPKKEKKQAKRVLSENIKNKKRSESPGKNEKKMKDSKNKVQPVYVDLTYVPHHGNSYYTSLEFFKRVRARYYVFSGTEPSREVYDALLEAKRSWEDKDLEVTMIPTYDTDTLGYWVADNEEALAANHIDLSPSASRCTINLQDHETSCSAYRLEF</sequence>
<feature type="region of interest" description="Disordered" evidence="1">
    <location>
        <begin position="828"/>
        <end position="882"/>
    </location>
</feature>
<feature type="compositionally biased region" description="Basic and acidic residues" evidence="1">
    <location>
        <begin position="55"/>
        <end position="71"/>
    </location>
</feature>
<dbReference type="PANTHER" id="PTHR13843">
    <property type="entry name" value="MICROTUBULE-ASSOCIATED PROTEIN"/>
    <property type="match status" value="1"/>
</dbReference>
<feature type="compositionally biased region" description="Basic and acidic residues" evidence="1">
    <location>
        <begin position="870"/>
        <end position="882"/>
    </location>
</feature>
<dbReference type="GO" id="GO:0031114">
    <property type="term" value="P:regulation of microtubule depolymerization"/>
    <property type="evidence" value="ECO:0007669"/>
    <property type="project" value="TreeGrafter"/>
</dbReference>
<feature type="compositionally biased region" description="Basic and acidic residues" evidence="1">
    <location>
        <begin position="511"/>
        <end position="520"/>
    </location>
</feature>
<feature type="region of interest" description="Disordered" evidence="1">
    <location>
        <begin position="1503"/>
        <end position="1595"/>
    </location>
</feature>
<feature type="compositionally biased region" description="Polar residues" evidence="1">
    <location>
        <begin position="1522"/>
        <end position="1535"/>
    </location>
</feature>
<feature type="compositionally biased region" description="Basic and acidic residues" evidence="1">
    <location>
        <begin position="958"/>
        <end position="977"/>
    </location>
</feature>
<feature type="compositionally biased region" description="Basic and acidic residues" evidence="1">
    <location>
        <begin position="828"/>
        <end position="846"/>
    </location>
</feature>
<dbReference type="GO" id="GO:0005875">
    <property type="term" value="C:microtubule associated complex"/>
    <property type="evidence" value="ECO:0007669"/>
    <property type="project" value="TreeGrafter"/>
</dbReference>